<organism evidence="3 4">
    <name type="scientific">Streptomyces tanashiensis</name>
    <dbReference type="NCBI Taxonomy" id="67367"/>
    <lineage>
        <taxon>Bacteria</taxon>
        <taxon>Bacillati</taxon>
        <taxon>Actinomycetota</taxon>
        <taxon>Actinomycetes</taxon>
        <taxon>Kitasatosporales</taxon>
        <taxon>Streptomycetaceae</taxon>
        <taxon>Streptomyces</taxon>
    </lineage>
</organism>
<dbReference type="Pfam" id="PF13840">
    <property type="entry name" value="ACT_7"/>
    <property type="match status" value="1"/>
</dbReference>
<feature type="domain" description="CASTOR ACT" evidence="2">
    <location>
        <begin position="69"/>
        <end position="125"/>
    </location>
</feature>
<evidence type="ECO:0000313" key="3">
    <source>
        <dbReference type="EMBL" id="UZX20175.1"/>
    </source>
</evidence>
<evidence type="ECO:0000259" key="1">
    <source>
        <dbReference type="Pfam" id="PF10000"/>
    </source>
</evidence>
<dbReference type="PANTHER" id="PTHR39199">
    <property type="entry name" value="BLR5128 PROTEIN"/>
    <property type="match status" value="1"/>
</dbReference>
<dbReference type="Proteomes" id="UP001164506">
    <property type="component" value="Chromosome"/>
</dbReference>
<feature type="domain" description="DUF2241" evidence="1">
    <location>
        <begin position="3"/>
        <end position="68"/>
    </location>
</feature>
<dbReference type="Pfam" id="PF10000">
    <property type="entry name" value="ACT_3"/>
    <property type="match status" value="1"/>
</dbReference>
<dbReference type="SUPFAM" id="SSF55021">
    <property type="entry name" value="ACT-like"/>
    <property type="match status" value="2"/>
</dbReference>
<proteinExistence type="predicted"/>
<name>A0ABY6QQU6_9ACTN</name>
<dbReference type="EMBL" id="CP084204">
    <property type="protein sequence ID" value="UZX20175.1"/>
    <property type="molecule type" value="Genomic_DNA"/>
</dbReference>
<dbReference type="InterPro" id="IPR045865">
    <property type="entry name" value="ACT-like_dom_sf"/>
</dbReference>
<gene>
    <name evidence="3" type="ORF">LDH80_05340</name>
</gene>
<protein>
    <submittedName>
        <fullName evidence="3">ACT domain-containing protein</fullName>
    </submittedName>
</protein>
<accession>A0ABY6QQU6</accession>
<dbReference type="Gene3D" id="3.30.2130.10">
    <property type="entry name" value="VC0802-like"/>
    <property type="match status" value="1"/>
</dbReference>
<keyword evidence="4" id="KW-1185">Reference proteome</keyword>
<sequence>MNAERDLTRLLAGMRPELDPGRYVFTTVDGPAPAGVAPVVTVTEPEGLTLVVRQEEADAAGLAYDYVAGWITLRVHSALDAVGLTAAVAGELAAAGMSCNVVAGFHHDHLFVEHDRADEALAVLSRLSHRSAGLAE</sequence>
<reference evidence="3" key="1">
    <citation type="submission" date="2021-09" db="EMBL/GenBank/DDBJ databases">
        <title>Complete genome sequence and metabolic characterization of Streptomyces tanashiensis DSM 731 the producer of antibacterial Kalafungin and diverse secondary metabolites.</title>
        <authorList>
            <person name="Abbasi M.N."/>
            <person name="Anwar M.N."/>
            <person name="Alam K."/>
            <person name="Shoaib M."/>
            <person name="Lin Z."/>
            <person name="Hayat M."/>
            <person name="Ali M.I."/>
            <person name="Malik H.M.T."/>
            <person name="Ahmed I."/>
            <person name="Li A."/>
            <person name="Hailong Wang H."/>
            <person name="Zhang Y."/>
        </authorList>
    </citation>
    <scope>NUCLEOTIDE SEQUENCE</scope>
    <source>
        <strain evidence="3">Kala</strain>
    </source>
</reference>
<evidence type="ECO:0000313" key="4">
    <source>
        <dbReference type="Proteomes" id="UP001164506"/>
    </source>
</evidence>
<dbReference type="RefSeq" id="WP_189805881.1">
    <property type="nucleotide sequence ID" value="NZ_BMRZ01000017.1"/>
</dbReference>
<evidence type="ECO:0000259" key="2">
    <source>
        <dbReference type="Pfam" id="PF13840"/>
    </source>
</evidence>
<dbReference type="GeneID" id="95598846"/>
<dbReference type="InterPro" id="IPR027795">
    <property type="entry name" value="CASTOR_ACT_dom"/>
</dbReference>
<dbReference type="PANTHER" id="PTHR39199:SF1">
    <property type="entry name" value="BLR5128 PROTEIN"/>
    <property type="match status" value="1"/>
</dbReference>
<dbReference type="InterPro" id="IPR018717">
    <property type="entry name" value="DUF2241"/>
</dbReference>